<dbReference type="InterPro" id="IPR024567">
    <property type="entry name" value="RNase_HII/HIII_dom"/>
</dbReference>
<dbReference type="EC" id="3.1.26.4" evidence="6 14"/>
<dbReference type="GO" id="GO:0005737">
    <property type="term" value="C:cytoplasm"/>
    <property type="evidence" value="ECO:0007669"/>
    <property type="project" value="UniProtKB-SubCell"/>
</dbReference>
<gene>
    <name evidence="14" type="primary">rnhB</name>
    <name evidence="18" type="ORF">INF28_00145</name>
</gene>
<organism evidence="18 19">
    <name type="scientific">Ructibacterium gallinarum</name>
    <dbReference type="NCBI Taxonomy" id="2779355"/>
    <lineage>
        <taxon>Bacteria</taxon>
        <taxon>Bacillati</taxon>
        <taxon>Bacillota</taxon>
        <taxon>Clostridia</taxon>
        <taxon>Eubacteriales</taxon>
        <taxon>Oscillospiraceae</taxon>
        <taxon>Ructibacterium</taxon>
    </lineage>
</organism>
<evidence type="ECO:0000256" key="1">
    <source>
        <dbReference type="ARBA" id="ARBA00000077"/>
    </source>
</evidence>
<dbReference type="FunFam" id="3.30.420.10:FF:000006">
    <property type="entry name" value="Ribonuclease HII"/>
    <property type="match status" value="1"/>
</dbReference>
<dbReference type="InterPro" id="IPR022898">
    <property type="entry name" value="RNase_HII"/>
</dbReference>
<dbReference type="CDD" id="cd07182">
    <property type="entry name" value="RNase_HII_bacteria_HII_like"/>
    <property type="match status" value="1"/>
</dbReference>
<dbReference type="GO" id="GO:0003723">
    <property type="term" value="F:RNA binding"/>
    <property type="evidence" value="ECO:0007669"/>
    <property type="project" value="UniProtKB-UniRule"/>
</dbReference>
<dbReference type="GO" id="GO:0004523">
    <property type="term" value="F:RNA-DNA hybrid ribonuclease activity"/>
    <property type="evidence" value="ECO:0007669"/>
    <property type="project" value="UniProtKB-UniRule"/>
</dbReference>
<evidence type="ECO:0000256" key="7">
    <source>
        <dbReference type="ARBA" id="ARBA00019179"/>
    </source>
</evidence>
<evidence type="ECO:0000256" key="11">
    <source>
        <dbReference type="ARBA" id="ARBA00022759"/>
    </source>
</evidence>
<evidence type="ECO:0000313" key="18">
    <source>
        <dbReference type="EMBL" id="MBE5038876.1"/>
    </source>
</evidence>
<protein>
    <recommendedName>
        <fullName evidence="7 14">Ribonuclease HII</fullName>
        <shortName evidence="14">RNase HII</shortName>
        <ecNumber evidence="6 14">3.1.26.4</ecNumber>
    </recommendedName>
</protein>
<dbReference type="AlphaFoldDB" id="A0A9D5R785"/>
<evidence type="ECO:0000256" key="2">
    <source>
        <dbReference type="ARBA" id="ARBA00001946"/>
    </source>
</evidence>
<comment type="function">
    <text evidence="3 14 16">Endonuclease that specifically degrades the RNA of RNA-DNA hybrids.</text>
</comment>
<evidence type="ECO:0000256" key="12">
    <source>
        <dbReference type="ARBA" id="ARBA00022801"/>
    </source>
</evidence>
<evidence type="ECO:0000256" key="8">
    <source>
        <dbReference type="ARBA" id="ARBA00022490"/>
    </source>
</evidence>
<dbReference type="NCBIfam" id="NF000594">
    <property type="entry name" value="PRK00015.1-1"/>
    <property type="match status" value="1"/>
</dbReference>
<evidence type="ECO:0000313" key="19">
    <source>
        <dbReference type="Proteomes" id="UP000806542"/>
    </source>
</evidence>
<name>A0A9D5R785_9FIRM</name>
<evidence type="ECO:0000256" key="5">
    <source>
        <dbReference type="ARBA" id="ARBA00007383"/>
    </source>
</evidence>
<feature type="binding site" evidence="14 15">
    <location>
        <position position="120"/>
    </location>
    <ligand>
        <name>a divalent metal cation</name>
        <dbReference type="ChEBI" id="CHEBI:60240"/>
    </ligand>
</feature>
<keyword evidence="13 14" id="KW-0464">Manganese</keyword>
<accession>A0A9D5R785</accession>
<feature type="binding site" evidence="14 15">
    <location>
        <position position="29"/>
    </location>
    <ligand>
        <name>a divalent metal cation</name>
        <dbReference type="ChEBI" id="CHEBI:60240"/>
    </ligand>
</feature>
<dbReference type="InterPro" id="IPR012337">
    <property type="entry name" value="RNaseH-like_sf"/>
</dbReference>
<comment type="catalytic activity">
    <reaction evidence="1 14 15 16">
        <text>Endonucleolytic cleavage to 5'-phosphomonoester.</text>
        <dbReference type="EC" id="3.1.26.4"/>
    </reaction>
</comment>
<keyword evidence="12 14" id="KW-0378">Hydrolase</keyword>
<evidence type="ECO:0000256" key="3">
    <source>
        <dbReference type="ARBA" id="ARBA00004065"/>
    </source>
</evidence>
<dbReference type="InterPro" id="IPR001352">
    <property type="entry name" value="RNase_HII/HIII"/>
</dbReference>
<evidence type="ECO:0000256" key="6">
    <source>
        <dbReference type="ARBA" id="ARBA00012180"/>
    </source>
</evidence>
<dbReference type="GO" id="GO:0043137">
    <property type="term" value="P:DNA replication, removal of RNA primer"/>
    <property type="evidence" value="ECO:0007669"/>
    <property type="project" value="TreeGrafter"/>
</dbReference>
<evidence type="ECO:0000256" key="14">
    <source>
        <dbReference type="HAMAP-Rule" id="MF_00052"/>
    </source>
</evidence>
<evidence type="ECO:0000256" key="10">
    <source>
        <dbReference type="ARBA" id="ARBA00022723"/>
    </source>
</evidence>
<comment type="similarity">
    <text evidence="5 14 16">Belongs to the RNase HII family.</text>
</comment>
<evidence type="ECO:0000256" key="13">
    <source>
        <dbReference type="ARBA" id="ARBA00023211"/>
    </source>
</evidence>
<dbReference type="RefSeq" id="WP_226391442.1">
    <property type="nucleotide sequence ID" value="NZ_JADCKB010000001.1"/>
</dbReference>
<keyword evidence="8 14" id="KW-0963">Cytoplasm</keyword>
<dbReference type="HAMAP" id="MF_00052_B">
    <property type="entry name" value="RNase_HII_B"/>
    <property type="match status" value="1"/>
</dbReference>
<dbReference type="Proteomes" id="UP000806542">
    <property type="component" value="Unassembled WGS sequence"/>
</dbReference>
<comment type="cofactor">
    <cofactor evidence="14 15">
        <name>Mn(2+)</name>
        <dbReference type="ChEBI" id="CHEBI:29035"/>
    </cofactor>
    <cofactor evidence="14 15">
        <name>Mg(2+)</name>
        <dbReference type="ChEBI" id="CHEBI:18420"/>
    </cofactor>
    <text evidence="14 15">Manganese or magnesium. Binds 1 divalent metal ion per monomer in the absence of substrate. May bind a second metal ion after substrate binding.</text>
</comment>
<evidence type="ECO:0000259" key="17">
    <source>
        <dbReference type="PROSITE" id="PS51975"/>
    </source>
</evidence>
<dbReference type="Pfam" id="PF01351">
    <property type="entry name" value="RNase_HII"/>
    <property type="match status" value="1"/>
</dbReference>
<comment type="caution">
    <text evidence="18">The sequence shown here is derived from an EMBL/GenBank/DDBJ whole genome shotgun (WGS) entry which is preliminary data.</text>
</comment>
<feature type="binding site" evidence="14 15">
    <location>
        <position position="28"/>
    </location>
    <ligand>
        <name>a divalent metal cation</name>
        <dbReference type="ChEBI" id="CHEBI:60240"/>
    </ligand>
</feature>
<evidence type="ECO:0000256" key="9">
    <source>
        <dbReference type="ARBA" id="ARBA00022722"/>
    </source>
</evidence>
<evidence type="ECO:0000256" key="15">
    <source>
        <dbReference type="PROSITE-ProRule" id="PRU01319"/>
    </source>
</evidence>
<keyword evidence="11 14" id="KW-0255">Endonuclease</keyword>
<sequence length="208" mass="22890">MKQSDSKPGLEMENQCYAQGYRFPAGVDEAGRGPLAGPVCAGAVILPPGLTIEGLNDSKKLSPKKRDILYETIKEKALAWSVAFVEPSVIDEINIRQATHQAMQDAVNQLKIPADYLLIDGNDHIPFSVPSEYIIKGDAKVQSIAAASIMAKVSRDRYMIKLDEIYPGYGFAKHKGYGTALHRQCIQKLGVCPIHRKTYMTDKVLGIK</sequence>
<evidence type="ECO:0000256" key="4">
    <source>
        <dbReference type="ARBA" id="ARBA00004496"/>
    </source>
</evidence>
<dbReference type="PANTHER" id="PTHR10954">
    <property type="entry name" value="RIBONUCLEASE H2 SUBUNIT A"/>
    <property type="match status" value="1"/>
</dbReference>
<proteinExistence type="inferred from homology"/>
<dbReference type="GO" id="GO:0030145">
    <property type="term" value="F:manganese ion binding"/>
    <property type="evidence" value="ECO:0007669"/>
    <property type="project" value="UniProtKB-UniRule"/>
</dbReference>
<dbReference type="PANTHER" id="PTHR10954:SF18">
    <property type="entry name" value="RIBONUCLEASE HII"/>
    <property type="match status" value="1"/>
</dbReference>
<dbReference type="InterPro" id="IPR036397">
    <property type="entry name" value="RNaseH_sf"/>
</dbReference>
<dbReference type="SUPFAM" id="SSF53098">
    <property type="entry name" value="Ribonuclease H-like"/>
    <property type="match status" value="1"/>
</dbReference>
<evidence type="ECO:0000256" key="16">
    <source>
        <dbReference type="RuleBase" id="RU003515"/>
    </source>
</evidence>
<dbReference type="NCBIfam" id="NF000595">
    <property type="entry name" value="PRK00015.1-3"/>
    <property type="match status" value="1"/>
</dbReference>
<comment type="cofactor">
    <cofactor evidence="2">
        <name>Mg(2+)</name>
        <dbReference type="ChEBI" id="CHEBI:18420"/>
    </cofactor>
</comment>
<feature type="domain" description="RNase H type-2" evidence="17">
    <location>
        <begin position="22"/>
        <end position="208"/>
    </location>
</feature>
<keyword evidence="10 14" id="KW-0479">Metal-binding</keyword>
<dbReference type="GO" id="GO:0032299">
    <property type="term" value="C:ribonuclease H2 complex"/>
    <property type="evidence" value="ECO:0007669"/>
    <property type="project" value="TreeGrafter"/>
</dbReference>
<keyword evidence="9 14" id="KW-0540">Nuclease</keyword>
<dbReference type="EMBL" id="JADCKB010000001">
    <property type="protein sequence ID" value="MBE5038876.1"/>
    <property type="molecule type" value="Genomic_DNA"/>
</dbReference>
<keyword evidence="19" id="KW-1185">Reference proteome</keyword>
<dbReference type="GO" id="GO:0006298">
    <property type="term" value="P:mismatch repair"/>
    <property type="evidence" value="ECO:0007669"/>
    <property type="project" value="TreeGrafter"/>
</dbReference>
<reference evidence="18" key="1">
    <citation type="submission" date="2020-10" db="EMBL/GenBank/DDBJ databases">
        <title>ChiBAC.</title>
        <authorList>
            <person name="Zenner C."/>
            <person name="Hitch T.C.A."/>
            <person name="Clavel T."/>
        </authorList>
    </citation>
    <scope>NUCLEOTIDE SEQUENCE</scope>
    <source>
        <strain evidence="18">DSM 107454</strain>
    </source>
</reference>
<comment type="subcellular location">
    <subcellularLocation>
        <location evidence="4 14">Cytoplasm</location>
    </subcellularLocation>
</comment>
<dbReference type="Gene3D" id="3.30.420.10">
    <property type="entry name" value="Ribonuclease H-like superfamily/Ribonuclease H"/>
    <property type="match status" value="1"/>
</dbReference>
<dbReference type="PROSITE" id="PS51975">
    <property type="entry name" value="RNASE_H_2"/>
    <property type="match status" value="1"/>
</dbReference>